<dbReference type="EMBL" id="DS027049">
    <property type="protein sequence ID" value="EAW13286.1"/>
    <property type="molecule type" value="Genomic_DNA"/>
</dbReference>
<dbReference type="Proteomes" id="UP000006701">
    <property type="component" value="Unassembled WGS sequence"/>
</dbReference>
<dbReference type="eggNOG" id="KOG1178">
    <property type="taxonomic scope" value="Eukaryota"/>
</dbReference>
<dbReference type="InterPro" id="IPR013120">
    <property type="entry name" value="FAR_NAD-bd"/>
</dbReference>
<dbReference type="GO" id="GO:0046316">
    <property type="term" value="F:gluconokinase activity"/>
    <property type="evidence" value="ECO:0007669"/>
    <property type="project" value="UniProtKB-EC"/>
</dbReference>
<dbReference type="GO" id="GO:0005524">
    <property type="term" value="F:ATP binding"/>
    <property type="evidence" value="ECO:0007669"/>
    <property type="project" value="UniProtKB-KW"/>
</dbReference>
<dbReference type="HOGENOM" id="CLU_454116_0_0_1"/>
<comment type="pathway">
    <text evidence="1">Carbohydrate acid metabolism; D-gluconate degradation.</text>
</comment>
<reference evidence="11 12" key="1">
    <citation type="journal article" date="2008" name="PLoS Genet.">
        <title>Genomic islands in the pathogenic filamentous fungus Aspergillus fumigatus.</title>
        <authorList>
            <person name="Fedorova N.D."/>
            <person name="Khaldi N."/>
            <person name="Joardar V.S."/>
            <person name="Maiti R."/>
            <person name="Amedeo P."/>
            <person name="Anderson M.J."/>
            <person name="Crabtree J."/>
            <person name="Silva J.C."/>
            <person name="Badger J.H."/>
            <person name="Albarraq A."/>
            <person name="Angiuoli S."/>
            <person name="Bussey H."/>
            <person name="Bowyer P."/>
            <person name="Cotty P.J."/>
            <person name="Dyer P.S."/>
            <person name="Egan A."/>
            <person name="Galens K."/>
            <person name="Fraser-Liggett C.M."/>
            <person name="Haas B.J."/>
            <person name="Inman J.M."/>
            <person name="Kent R."/>
            <person name="Lemieux S."/>
            <person name="Malavazi I."/>
            <person name="Orvis J."/>
            <person name="Roemer T."/>
            <person name="Ronning C.M."/>
            <person name="Sundaram J.P."/>
            <person name="Sutton G."/>
            <person name="Turner G."/>
            <person name="Venter J.C."/>
            <person name="White O.R."/>
            <person name="Whitty B.R."/>
            <person name="Youngman P."/>
            <person name="Wolfe K.H."/>
            <person name="Goldman G.H."/>
            <person name="Wortman J.R."/>
            <person name="Jiang B."/>
            <person name="Denning D.W."/>
            <person name="Nierman W.C."/>
        </authorList>
    </citation>
    <scope>NUCLEOTIDE SEQUENCE [LARGE SCALE GENOMIC DNA]</scope>
    <source>
        <strain evidence="12">ATCC 1007 / CBS 513.65 / DSM 816 / NCTC 3887 / NRRL 1</strain>
    </source>
</reference>
<dbReference type="CDD" id="cd02021">
    <property type="entry name" value="GntK"/>
    <property type="match status" value="1"/>
</dbReference>
<evidence type="ECO:0000256" key="7">
    <source>
        <dbReference type="ARBA" id="ARBA00022840"/>
    </source>
</evidence>
<evidence type="ECO:0000313" key="12">
    <source>
        <dbReference type="Proteomes" id="UP000006701"/>
    </source>
</evidence>
<dbReference type="GO" id="GO:0005975">
    <property type="term" value="P:carbohydrate metabolic process"/>
    <property type="evidence" value="ECO:0007669"/>
    <property type="project" value="InterPro"/>
</dbReference>
<dbReference type="GeneID" id="4706600"/>
<evidence type="ECO:0000256" key="4">
    <source>
        <dbReference type="ARBA" id="ARBA00022679"/>
    </source>
</evidence>
<evidence type="ECO:0000256" key="1">
    <source>
        <dbReference type="ARBA" id="ARBA00004875"/>
    </source>
</evidence>
<dbReference type="InterPro" id="IPR036291">
    <property type="entry name" value="NAD(P)-bd_dom_sf"/>
</dbReference>
<comment type="similarity">
    <text evidence="2">Belongs to the gluconokinase GntK/GntV family.</text>
</comment>
<evidence type="ECO:0000256" key="8">
    <source>
        <dbReference type="ARBA" id="ARBA00029835"/>
    </source>
</evidence>
<protein>
    <recommendedName>
        <fullName evidence="3">gluconokinase</fullName>
        <ecNumber evidence="3">2.7.1.12</ecNumber>
    </recommendedName>
    <alternativeName>
        <fullName evidence="8">Gluconate kinase</fullName>
    </alternativeName>
</protein>
<dbReference type="AlphaFoldDB" id="A1CC18"/>
<keyword evidence="4" id="KW-0808">Transferase</keyword>
<accession>A1CC18</accession>
<feature type="domain" description="Thioester reductase (TE)" evidence="10">
    <location>
        <begin position="48"/>
        <end position="245"/>
    </location>
</feature>
<dbReference type="SUPFAM" id="SSF51735">
    <property type="entry name" value="NAD(P)-binding Rossmann-fold domains"/>
    <property type="match status" value="1"/>
</dbReference>
<keyword evidence="5" id="KW-0547">Nucleotide-binding</keyword>
<keyword evidence="12" id="KW-1185">Reference proteome</keyword>
<dbReference type="Gene3D" id="3.40.50.720">
    <property type="entry name" value="NAD(P)-binding Rossmann-like Domain"/>
    <property type="match status" value="1"/>
</dbReference>
<dbReference type="EC" id="2.7.1.12" evidence="3"/>
<dbReference type="OrthoDB" id="429813at2759"/>
<dbReference type="InterPro" id="IPR027417">
    <property type="entry name" value="P-loop_NTPase"/>
</dbReference>
<dbReference type="UniPathway" id="UPA00792"/>
<keyword evidence="6" id="KW-0418">Kinase</keyword>
<dbReference type="KEGG" id="act:ACLA_017330"/>
<evidence type="ECO:0000256" key="3">
    <source>
        <dbReference type="ARBA" id="ARBA00012054"/>
    </source>
</evidence>
<dbReference type="Pfam" id="PF07993">
    <property type="entry name" value="NAD_binding_4"/>
    <property type="match status" value="1"/>
</dbReference>
<dbReference type="PANTHER" id="PTHR43442:SF3">
    <property type="entry name" value="GLUCONOKINASE-RELATED"/>
    <property type="match status" value="1"/>
</dbReference>
<dbReference type="GO" id="GO:0005737">
    <property type="term" value="C:cytoplasm"/>
    <property type="evidence" value="ECO:0007669"/>
    <property type="project" value="TreeGrafter"/>
</dbReference>
<dbReference type="eggNOG" id="KOG3354">
    <property type="taxonomic scope" value="Eukaryota"/>
</dbReference>
<dbReference type="InterPro" id="IPR006001">
    <property type="entry name" value="Therm_gnt_kin"/>
</dbReference>
<keyword evidence="7" id="KW-0067">ATP-binding</keyword>
<sequence>MAESPVPMTLGKKMDVEEQMAALIDKYSGHFKSHEPQEHPADGEYVVITDATSTLGVHLVAQLVRMKQVRTVFCLVRTPSKYMASFEVQCRLLTHGLWYDISVEDGKKIIAFPADLSNPHLLGMGDDAYGQLRRFATVIIHCDWMSDPNAPLASFEWCIASTRRLLDLCLDTERPELARFCFCSSVRTVMHTLGDVAPEALPGSFSCADYSGDAQSKLVAEHIVHRAGQGTKLRTCVVRTQENLGDLSFAGTRGDDSVADILREGKKIHALPSLDATIKWDRADVIATSVIQLTLSPNVTGIFNVVNPTFIHWGYGLLPLLHRFGSQFQILSVDEWEHRLRESTPNRTTSLKLELEECDGHGNTEFAYDTRKAQAYAPALRQGSGLDEQAVTRLLADLDLRLPGTSVSLLDTHRTVFILAGPSGCGKSTTGKDICERFKLPMIEGDDIHSPASRRKMANRIPLTDDDRWGWLAHLRGAVMNRLQNTEAPGIVVTCSALRTVYRDQLRHLSRLFDEPVQVVFLMLSIRDGKQLQDRLEKRSTDEGHYMSSTMVPSQLQVFEDPDPLETDVIVVNAARPKEVVLENVMDVVNEILSLPSQSVM</sequence>
<dbReference type="STRING" id="344612.A1CC18"/>
<evidence type="ECO:0000256" key="5">
    <source>
        <dbReference type="ARBA" id="ARBA00022741"/>
    </source>
</evidence>
<organism evidence="11 12">
    <name type="scientific">Aspergillus clavatus (strain ATCC 1007 / CBS 513.65 / DSM 816 / NCTC 3887 / NRRL 1 / QM 1276 / 107)</name>
    <dbReference type="NCBI Taxonomy" id="344612"/>
    <lineage>
        <taxon>Eukaryota</taxon>
        <taxon>Fungi</taxon>
        <taxon>Dikarya</taxon>
        <taxon>Ascomycota</taxon>
        <taxon>Pezizomycotina</taxon>
        <taxon>Eurotiomycetes</taxon>
        <taxon>Eurotiomycetidae</taxon>
        <taxon>Eurotiales</taxon>
        <taxon>Aspergillaceae</taxon>
        <taxon>Aspergillus</taxon>
        <taxon>Aspergillus subgen. Fumigati</taxon>
    </lineage>
</organism>
<dbReference type="VEuPathDB" id="FungiDB:ACLA_017330"/>
<name>A1CC18_ASPCL</name>
<dbReference type="RefSeq" id="XP_001274712.1">
    <property type="nucleotide sequence ID" value="XM_001274711.1"/>
</dbReference>
<gene>
    <name evidence="11" type="ORF">ACLA_017330</name>
</gene>
<dbReference type="SUPFAM" id="SSF52540">
    <property type="entry name" value="P-loop containing nucleoside triphosphate hydrolases"/>
    <property type="match status" value="1"/>
</dbReference>
<evidence type="ECO:0000259" key="10">
    <source>
        <dbReference type="Pfam" id="PF07993"/>
    </source>
</evidence>
<evidence type="ECO:0000313" key="11">
    <source>
        <dbReference type="EMBL" id="EAW13286.1"/>
    </source>
</evidence>
<dbReference type="Gene3D" id="3.40.50.300">
    <property type="entry name" value="P-loop containing nucleotide triphosphate hydrolases"/>
    <property type="match status" value="1"/>
</dbReference>
<comment type="catalytic activity">
    <reaction evidence="9">
        <text>D-gluconate + ATP = 6-phospho-D-gluconate + ADP + H(+)</text>
        <dbReference type="Rhea" id="RHEA:19433"/>
        <dbReference type="ChEBI" id="CHEBI:15378"/>
        <dbReference type="ChEBI" id="CHEBI:18391"/>
        <dbReference type="ChEBI" id="CHEBI:30616"/>
        <dbReference type="ChEBI" id="CHEBI:58759"/>
        <dbReference type="ChEBI" id="CHEBI:456216"/>
        <dbReference type="EC" id="2.7.1.12"/>
    </reaction>
</comment>
<proteinExistence type="inferred from homology"/>
<dbReference type="NCBIfam" id="TIGR01313">
    <property type="entry name" value="therm_gnt_kin"/>
    <property type="match status" value="1"/>
</dbReference>
<evidence type="ECO:0000256" key="2">
    <source>
        <dbReference type="ARBA" id="ARBA00008420"/>
    </source>
</evidence>
<evidence type="ECO:0000256" key="9">
    <source>
        <dbReference type="ARBA" id="ARBA00048090"/>
    </source>
</evidence>
<dbReference type="PANTHER" id="PTHR43442">
    <property type="entry name" value="GLUCONOKINASE-RELATED"/>
    <property type="match status" value="1"/>
</dbReference>
<evidence type="ECO:0000256" key="6">
    <source>
        <dbReference type="ARBA" id="ARBA00022777"/>
    </source>
</evidence>